<dbReference type="Gene3D" id="2.60.120.200">
    <property type="match status" value="1"/>
</dbReference>
<dbReference type="InterPro" id="IPR013320">
    <property type="entry name" value="ConA-like_dom_sf"/>
</dbReference>
<keyword evidence="3" id="KW-1185">Reference proteome</keyword>
<dbReference type="Pfam" id="PF13385">
    <property type="entry name" value="Laminin_G_3"/>
    <property type="match status" value="1"/>
</dbReference>
<dbReference type="EMBL" id="SIJK02000014">
    <property type="protein sequence ID" value="MBP1466043.1"/>
    <property type="molecule type" value="Genomic_DNA"/>
</dbReference>
<evidence type="ECO:0000256" key="1">
    <source>
        <dbReference type="SAM" id="SignalP"/>
    </source>
</evidence>
<dbReference type="SUPFAM" id="SSF49899">
    <property type="entry name" value="Concanavalin A-like lectins/glucanases"/>
    <property type="match status" value="1"/>
</dbReference>
<keyword evidence="1" id="KW-0732">Signal</keyword>
<dbReference type="Proteomes" id="UP001193081">
    <property type="component" value="Unassembled WGS sequence"/>
</dbReference>
<protein>
    <submittedName>
        <fullName evidence="2">LamG domain-containing protein</fullName>
    </submittedName>
</protein>
<sequence>MAYLPLVLLLLNTCGATVPTVATAPTADTPTAAAAPVPATQRGFALRFFGTNTNDRDRVKIPLGPLDAQGRLTSSNPVNIGGDFTLEFWMKAEAAENSAGDCTGQGWYYGNIIIDRDVFGDDIPDYGIALCAGRIVFGVNTGNNDHLLVGETVVTTNQWHHVAVTRNMTGQMRIFVDGQLDGSTNGPAGDLAYPLGRTTDWPLSDPYLVFAAEKHDYPGSLGFAGYLDDIHLSSVVRYTSAFQRPDAPHQADQHSVALYRFDEGEERTITDALGNASPGILNPIQNDPSRHWASETPFAPPTQGWQLFLPMI</sequence>
<proteinExistence type="predicted"/>
<feature type="chain" id="PRO_5046149779" evidence="1">
    <location>
        <begin position="25"/>
        <end position="312"/>
    </location>
</feature>
<comment type="caution">
    <text evidence="2">The sequence shown here is derived from an EMBL/GenBank/DDBJ whole genome shotgun (WGS) entry which is preliminary data.</text>
</comment>
<reference evidence="2 3" key="1">
    <citation type="submission" date="2021-03" db="EMBL/GenBank/DDBJ databases">
        <authorList>
            <person name="Grouzdev D.S."/>
        </authorList>
    </citation>
    <scope>NUCLEOTIDE SEQUENCE [LARGE SCALE GENOMIC DNA]</scope>
    <source>
        <strain evidence="2 3">M50-1</strain>
    </source>
</reference>
<feature type="signal peptide" evidence="1">
    <location>
        <begin position="1"/>
        <end position="24"/>
    </location>
</feature>
<organism evidence="2 3">
    <name type="scientific">Candidatus Chloroploca mongolica</name>
    <dbReference type="NCBI Taxonomy" id="2528176"/>
    <lineage>
        <taxon>Bacteria</taxon>
        <taxon>Bacillati</taxon>
        <taxon>Chloroflexota</taxon>
        <taxon>Chloroflexia</taxon>
        <taxon>Chloroflexales</taxon>
        <taxon>Chloroflexineae</taxon>
        <taxon>Oscillochloridaceae</taxon>
        <taxon>Candidatus Chloroploca</taxon>
    </lineage>
</organism>
<accession>A0ABS4D9C8</accession>
<gene>
    <name evidence="2" type="ORF">EYB53_010035</name>
</gene>
<name>A0ABS4D9C8_9CHLR</name>
<evidence type="ECO:0000313" key="2">
    <source>
        <dbReference type="EMBL" id="MBP1466043.1"/>
    </source>
</evidence>
<evidence type="ECO:0000313" key="3">
    <source>
        <dbReference type="Proteomes" id="UP001193081"/>
    </source>
</evidence>